<sequence length="346" mass="40715">MLPYIIILLFVVSVIYFEAEYLGRKAIIFPSIFLIMFSSIRSYSVGTDSISYTEAYRFEYDPYYYGFNSNIEYGYQFFDYFILNFFSDYFWLFLFFSTIVVCLYMITIKRISINYLVSVFVFITFGFYTFFFNGLRQGVAMAICFFGLPYLIEKRIIPYFLVVLTASMFHVSALVMLPVYFLVLTRIKIEYKILACFIVSILASQIVIGYLAQGNIRYEHYTQEAEKAGGYITLLFYSLIGFLIYSSGKKIRLEDVRFDNFQQIFLCGLALVLPISLLGTDPSGPQRILYYFSSIVIFLIPYVLKKFNNVYFNILFFILSIIYFLLITMRFGDLYPYKINSFLEIF</sequence>
<feature type="transmembrane region" description="Helical" evidence="1">
    <location>
        <begin position="27"/>
        <end position="44"/>
    </location>
</feature>
<dbReference type="EMBL" id="FUUY01000009">
    <property type="protein sequence ID" value="SJX22930.1"/>
    <property type="molecule type" value="Genomic_DNA"/>
</dbReference>
<protein>
    <submittedName>
        <fullName evidence="2">Transmembrane protein EpsG</fullName>
    </submittedName>
</protein>
<name>A0A1R7QF81_ACIJO</name>
<evidence type="ECO:0000256" key="1">
    <source>
        <dbReference type="SAM" id="Phobius"/>
    </source>
</evidence>
<dbReference type="InterPro" id="IPR049458">
    <property type="entry name" value="EpsG-like"/>
</dbReference>
<evidence type="ECO:0000313" key="2">
    <source>
        <dbReference type="EMBL" id="SJX22930.1"/>
    </source>
</evidence>
<dbReference type="AlphaFoldDB" id="A0A1R7QF81"/>
<dbReference type="RefSeq" id="WP_087013699.1">
    <property type="nucleotide sequence ID" value="NZ_FUUY01000009.1"/>
</dbReference>
<feature type="transmembrane region" description="Helical" evidence="1">
    <location>
        <begin position="260"/>
        <end position="279"/>
    </location>
</feature>
<dbReference type="Proteomes" id="UP000196240">
    <property type="component" value="Unassembled WGS sequence"/>
</dbReference>
<keyword evidence="1" id="KW-1133">Transmembrane helix</keyword>
<gene>
    <name evidence="2" type="primary">epsG</name>
    <name evidence="2" type="ORF">ACNJC6_02583</name>
</gene>
<feature type="transmembrane region" description="Helical" evidence="1">
    <location>
        <begin position="288"/>
        <end position="304"/>
    </location>
</feature>
<dbReference type="Pfam" id="PF14897">
    <property type="entry name" value="EpsG"/>
    <property type="match status" value="1"/>
</dbReference>
<reference evidence="2 3" key="1">
    <citation type="submission" date="2017-02" db="EMBL/GenBank/DDBJ databases">
        <authorList>
            <person name="Peterson S.W."/>
        </authorList>
    </citation>
    <scope>NUCLEOTIDE SEQUENCE [LARGE SCALE GENOMIC DNA]</scope>
    <source>
        <strain evidence="2">C6</strain>
    </source>
</reference>
<feature type="transmembrane region" description="Helical" evidence="1">
    <location>
        <begin position="310"/>
        <end position="329"/>
    </location>
</feature>
<accession>A0A1R7QF81</accession>
<feature type="transmembrane region" description="Helical" evidence="1">
    <location>
        <begin position="6"/>
        <end position="22"/>
    </location>
</feature>
<evidence type="ECO:0000313" key="3">
    <source>
        <dbReference type="Proteomes" id="UP000196240"/>
    </source>
</evidence>
<organism evidence="2 3">
    <name type="scientific">Acinetobacter johnsonii</name>
    <dbReference type="NCBI Taxonomy" id="40214"/>
    <lineage>
        <taxon>Bacteria</taxon>
        <taxon>Pseudomonadati</taxon>
        <taxon>Pseudomonadota</taxon>
        <taxon>Gammaproteobacteria</taxon>
        <taxon>Moraxellales</taxon>
        <taxon>Moraxellaceae</taxon>
        <taxon>Acinetobacter</taxon>
    </lineage>
</organism>
<proteinExistence type="predicted"/>
<keyword evidence="1" id="KW-0472">Membrane</keyword>
<feature type="transmembrane region" description="Helical" evidence="1">
    <location>
        <begin position="113"/>
        <end position="131"/>
    </location>
</feature>
<feature type="transmembrane region" description="Helical" evidence="1">
    <location>
        <begin position="231"/>
        <end position="248"/>
    </location>
</feature>
<keyword evidence="1 2" id="KW-0812">Transmembrane</keyword>
<feature type="transmembrane region" description="Helical" evidence="1">
    <location>
        <begin position="159"/>
        <end position="183"/>
    </location>
</feature>
<feature type="transmembrane region" description="Helical" evidence="1">
    <location>
        <begin position="89"/>
        <end position="106"/>
    </location>
</feature>
<feature type="transmembrane region" description="Helical" evidence="1">
    <location>
        <begin position="189"/>
        <end position="211"/>
    </location>
</feature>